<keyword evidence="1" id="KW-1133">Transmembrane helix</keyword>
<feature type="transmembrane region" description="Helical" evidence="1">
    <location>
        <begin position="228"/>
        <end position="246"/>
    </location>
</feature>
<feature type="domain" description="DUF6199" evidence="2">
    <location>
        <begin position="258"/>
        <end position="319"/>
    </location>
</feature>
<dbReference type="OrthoDB" id="116519at2157"/>
<dbReference type="Pfam" id="PF19701">
    <property type="entry name" value="DUF6199"/>
    <property type="match status" value="1"/>
</dbReference>
<dbReference type="Proteomes" id="UP000199062">
    <property type="component" value="Unassembled WGS sequence"/>
</dbReference>
<dbReference type="EMBL" id="FOZK01000002">
    <property type="protein sequence ID" value="SFR96703.1"/>
    <property type="molecule type" value="Genomic_DNA"/>
</dbReference>
<feature type="transmembrane region" description="Helical" evidence="1">
    <location>
        <begin position="198"/>
        <end position="216"/>
    </location>
</feature>
<dbReference type="InterPro" id="IPR045679">
    <property type="entry name" value="DUF6199"/>
</dbReference>
<name>A0A1I6KZN7_9EURY</name>
<organism evidence="3 4">
    <name type="scientific">Halomicrobium zhouii</name>
    <dbReference type="NCBI Taxonomy" id="767519"/>
    <lineage>
        <taxon>Archaea</taxon>
        <taxon>Methanobacteriati</taxon>
        <taxon>Methanobacteriota</taxon>
        <taxon>Stenosarchaea group</taxon>
        <taxon>Halobacteria</taxon>
        <taxon>Halobacteriales</taxon>
        <taxon>Haloarculaceae</taxon>
        <taxon>Halomicrobium</taxon>
    </lineage>
</organism>
<dbReference type="AlphaFoldDB" id="A0A1I6KZN7"/>
<proteinExistence type="predicted"/>
<evidence type="ECO:0000313" key="3">
    <source>
        <dbReference type="EMBL" id="SFR96703.1"/>
    </source>
</evidence>
<keyword evidence="1" id="KW-0472">Membrane</keyword>
<keyword evidence="1" id="KW-0812">Transmembrane</keyword>
<dbReference type="STRING" id="767519.SAMN05216559_1688"/>
<feature type="transmembrane region" description="Helical" evidence="1">
    <location>
        <begin position="146"/>
        <end position="163"/>
    </location>
</feature>
<accession>A0A1I6KZN7</accession>
<protein>
    <recommendedName>
        <fullName evidence="2">DUF6199 domain-containing protein</fullName>
    </recommendedName>
</protein>
<evidence type="ECO:0000259" key="2">
    <source>
        <dbReference type="Pfam" id="PF19701"/>
    </source>
</evidence>
<feature type="transmembrane region" description="Helical" evidence="1">
    <location>
        <begin position="115"/>
        <end position="134"/>
    </location>
</feature>
<evidence type="ECO:0000313" key="4">
    <source>
        <dbReference type="Proteomes" id="UP000199062"/>
    </source>
</evidence>
<sequence length="325" mass="33089">MSPKRFLRALVRPRDALGEWTPSITLAVVAVVSLCALNAASVAYAGDAIAGEVSGSVTVENPEKLPEWVCEDSETDMPTVNDDGCDAPATIQEPLRGAASSAVDAVVLKAALAPAAWVVLFASLFAVCSGSVGGRDGEVFAAFRDGLGIAAIAAVPGALRYLARPVAVQRALADWTHPGTLNEVGTAAVHALFPDGPLWAAVVVLSALWTGFVVFGGARAGFEMEVGLAAPLAAAAFLTTAASAALGNGGWTGTPGGIGLLLLGGGVVGLLAAYTYISISKEFELVGFSGSRQVEPQSWYVGLHRLVALCVVVVGFVFLDGLALA</sequence>
<evidence type="ECO:0000256" key="1">
    <source>
        <dbReference type="SAM" id="Phobius"/>
    </source>
</evidence>
<reference evidence="3 4" key="1">
    <citation type="submission" date="2016-10" db="EMBL/GenBank/DDBJ databases">
        <authorList>
            <person name="de Groot N.N."/>
        </authorList>
    </citation>
    <scope>NUCLEOTIDE SEQUENCE [LARGE SCALE GENOMIC DNA]</scope>
    <source>
        <strain evidence="3 4">CGMCC 1.10457</strain>
    </source>
</reference>
<dbReference type="RefSeq" id="WP_089815849.1">
    <property type="nucleotide sequence ID" value="NZ_FOZK01000002.1"/>
</dbReference>
<gene>
    <name evidence="3" type="ORF">SAMN05216559_1688</name>
</gene>
<feature type="transmembrane region" description="Helical" evidence="1">
    <location>
        <begin position="298"/>
        <end position="319"/>
    </location>
</feature>
<feature type="transmembrane region" description="Helical" evidence="1">
    <location>
        <begin position="258"/>
        <end position="277"/>
    </location>
</feature>
<keyword evidence="4" id="KW-1185">Reference proteome</keyword>